<dbReference type="PANTHER" id="PTHR34613:SF1">
    <property type="entry name" value="SLL6017 PROTEIN"/>
    <property type="match status" value="1"/>
</dbReference>
<name>A0A7W9W8Y6_ARMRO</name>
<evidence type="ECO:0000313" key="1">
    <source>
        <dbReference type="EMBL" id="MBB6054049.1"/>
    </source>
</evidence>
<dbReference type="AlphaFoldDB" id="A0A7W9W8Y6"/>
<dbReference type="Proteomes" id="UP000520814">
    <property type="component" value="Unassembled WGS sequence"/>
</dbReference>
<protein>
    <submittedName>
        <fullName evidence="1">Putative transposase YdaD</fullName>
    </submittedName>
</protein>
<dbReference type="EMBL" id="JACHGW010000012">
    <property type="protein sequence ID" value="MBB6054049.1"/>
    <property type="molecule type" value="Genomic_DNA"/>
</dbReference>
<accession>A0A7W9W8Y6</accession>
<reference evidence="1 2" key="1">
    <citation type="submission" date="2020-08" db="EMBL/GenBank/DDBJ databases">
        <title>Genomic Encyclopedia of Type Strains, Phase IV (KMG-IV): sequencing the most valuable type-strain genomes for metagenomic binning, comparative biology and taxonomic classification.</title>
        <authorList>
            <person name="Goeker M."/>
        </authorList>
    </citation>
    <scope>NUCLEOTIDE SEQUENCE [LARGE SCALE GENOMIC DNA]</scope>
    <source>
        <strain evidence="1 2">DSM 23562</strain>
    </source>
</reference>
<gene>
    <name evidence="1" type="ORF">HNQ39_005896</name>
</gene>
<keyword evidence="2" id="KW-1185">Reference proteome</keyword>
<evidence type="ECO:0000313" key="2">
    <source>
        <dbReference type="Proteomes" id="UP000520814"/>
    </source>
</evidence>
<sequence>MPTPFDATTKELVRFQPEDWLALLGLPPEPCELVDADLATVSTEADRLIRVNSAKPYLVHIEFQAGHDGHAVPGRMLRYNVLAGEQTGLVVLSYVILLRPEADSPALTGNVERLRPNGTRYLAFEFGVIRLWKLPVAQVLRGGLATLPLALLCDLSATTPENVVTNLETRIEAEAEQEERRKLWTSTYLLAGVRYAPEIAGKLLEKAVAQMKESMTYQKILADGREEGKVDGERLLFLKVSRPRLGEPDAKTLAVINAASSETIELWADNLNRVESWSELVKA</sequence>
<dbReference type="PANTHER" id="PTHR34613">
    <property type="entry name" value="SLL0800 PROTEIN"/>
    <property type="match status" value="1"/>
</dbReference>
<comment type="caution">
    <text evidence="1">The sequence shown here is derived from an EMBL/GenBank/DDBJ whole genome shotgun (WGS) entry which is preliminary data.</text>
</comment>
<organism evidence="1 2">
    <name type="scientific">Armatimonas rosea</name>
    <dbReference type="NCBI Taxonomy" id="685828"/>
    <lineage>
        <taxon>Bacteria</taxon>
        <taxon>Bacillati</taxon>
        <taxon>Armatimonadota</taxon>
        <taxon>Armatimonadia</taxon>
        <taxon>Armatimonadales</taxon>
        <taxon>Armatimonadaceae</taxon>
        <taxon>Armatimonas</taxon>
    </lineage>
</organism>
<proteinExistence type="predicted"/>